<evidence type="ECO:0000313" key="3">
    <source>
        <dbReference type="Proteomes" id="UP000595197"/>
    </source>
</evidence>
<sequence length="365" mass="39612">MAGLDISFYGSSLVSAYWNGAATYYRGVIRALAARGHRVTFYEPDAYERQQHRDIPDPDWARVVVYANDEDSARRALEQGRNADVIVKASGVGVFDSLLEAGVLEVRRPDATAIFWDVDAPATLASMRENPGDTLRPLIPRYDMVLTYGGGDPVIRAYREFGARDCVPIYNALDPDTHHPVPADPRFAADLGFMANRLPDREARVEEFFLKAAAKLPGRRFLLGGNGWGDKPMPGNVNYIGHVYTADHNAVNCSALAVLNVARDSMAAVGFSPATRVFEAAGAGACVITDAWEGIEQFLIPGEEILVARDGAEVAAHVDALTPERSRAIGEAARRRMLDAHTYAHRAGEVEALLVNGAHAGRVPA</sequence>
<name>A0ABX7BAB5_9PROT</name>
<protein>
    <submittedName>
        <fullName evidence="2">Glycosyltransferase</fullName>
    </submittedName>
</protein>
<proteinExistence type="predicted"/>
<reference evidence="2" key="1">
    <citation type="submission" date="2021-02" db="EMBL/GenBank/DDBJ databases">
        <title>Skermanella TT6 skin isolate.</title>
        <authorList>
            <person name="Lee K."/>
            <person name="Ganzorig M."/>
        </authorList>
    </citation>
    <scope>NUCLEOTIDE SEQUENCE</scope>
    <source>
        <strain evidence="2">TT6</strain>
    </source>
</reference>
<evidence type="ECO:0000313" key="2">
    <source>
        <dbReference type="EMBL" id="QQP91058.1"/>
    </source>
</evidence>
<dbReference type="EMBL" id="CP067420">
    <property type="protein sequence ID" value="QQP91058.1"/>
    <property type="molecule type" value="Genomic_DNA"/>
</dbReference>
<dbReference type="Proteomes" id="UP000595197">
    <property type="component" value="Chromosome"/>
</dbReference>
<dbReference type="SUPFAM" id="SSF53756">
    <property type="entry name" value="UDP-Glycosyltransferase/glycogen phosphorylase"/>
    <property type="match status" value="1"/>
</dbReference>
<dbReference type="Pfam" id="PF13524">
    <property type="entry name" value="Glyco_trans_1_2"/>
    <property type="match status" value="1"/>
</dbReference>
<dbReference type="RefSeq" id="WP_201078582.1">
    <property type="nucleotide sequence ID" value="NZ_CP067420.1"/>
</dbReference>
<dbReference type="Gene3D" id="3.40.50.2000">
    <property type="entry name" value="Glycogen Phosphorylase B"/>
    <property type="match status" value="2"/>
</dbReference>
<accession>A0ABX7BAB5</accession>
<organism evidence="2 3">
    <name type="scientific">Skermanella cutis</name>
    <dbReference type="NCBI Taxonomy" id="2775420"/>
    <lineage>
        <taxon>Bacteria</taxon>
        <taxon>Pseudomonadati</taxon>
        <taxon>Pseudomonadota</taxon>
        <taxon>Alphaproteobacteria</taxon>
        <taxon>Rhodospirillales</taxon>
        <taxon>Azospirillaceae</taxon>
        <taxon>Skermanella</taxon>
    </lineage>
</organism>
<feature type="domain" description="Spore protein YkvP/CgeB glycosyl transferase-like" evidence="1">
    <location>
        <begin position="207"/>
        <end position="350"/>
    </location>
</feature>
<evidence type="ECO:0000259" key="1">
    <source>
        <dbReference type="Pfam" id="PF13524"/>
    </source>
</evidence>
<keyword evidence="3" id="KW-1185">Reference proteome</keyword>
<dbReference type="InterPro" id="IPR055259">
    <property type="entry name" value="YkvP/CgeB_Glyco_trans-like"/>
</dbReference>
<gene>
    <name evidence="2" type="ORF">IGS68_07535</name>
</gene>